<reference evidence="1" key="1">
    <citation type="submission" date="2021-06" db="EMBL/GenBank/DDBJ databases">
        <authorList>
            <person name="Kallberg Y."/>
            <person name="Tangrot J."/>
            <person name="Rosling A."/>
        </authorList>
    </citation>
    <scope>NUCLEOTIDE SEQUENCE</scope>
    <source>
        <strain evidence="1">FL966</strain>
    </source>
</reference>
<dbReference type="AlphaFoldDB" id="A0A9N9PDF9"/>
<organism evidence="1 2">
    <name type="scientific">Cetraspora pellucida</name>
    <dbReference type="NCBI Taxonomy" id="1433469"/>
    <lineage>
        <taxon>Eukaryota</taxon>
        <taxon>Fungi</taxon>
        <taxon>Fungi incertae sedis</taxon>
        <taxon>Mucoromycota</taxon>
        <taxon>Glomeromycotina</taxon>
        <taxon>Glomeromycetes</taxon>
        <taxon>Diversisporales</taxon>
        <taxon>Gigasporaceae</taxon>
        <taxon>Cetraspora</taxon>
    </lineage>
</organism>
<evidence type="ECO:0000313" key="2">
    <source>
        <dbReference type="Proteomes" id="UP000789759"/>
    </source>
</evidence>
<protein>
    <submittedName>
        <fullName evidence="1">4968_t:CDS:1</fullName>
    </submittedName>
</protein>
<dbReference type="Proteomes" id="UP000789759">
    <property type="component" value="Unassembled WGS sequence"/>
</dbReference>
<keyword evidence="2" id="KW-1185">Reference proteome</keyword>
<sequence>MPKITFKRLDPSKPNESLVEQQVHVISNERLKEIKSWIDSTKHYSLSG</sequence>
<name>A0A9N9PDF9_9GLOM</name>
<evidence type="ECO:0000313" key="1">
    <source>
        <dbReference type="EMBL" id="CAG8836206.1"/>
    </source>
</evidence>
<feature type="non-terminal residue" evidence="1">
    <location>
        <position position="48"/>
    </location>
</feature>
<accession>A0A9N9PDF9</accession>
<gene>
    <name evidence="1" type="ORF">CPELLU_LOCUS21357</name>
</gene>
<proteinExistence type="predicted"/>
<comment type="caution">
    <text evidence="1">The sequence shown here is derived from an EMBL/GenBank/DDBJ whole genome shotgun (WGS) entry which is preliminary data.</text>
</comment>
<dbReference type="EMBL" id="CAJVQA010077982">
    <property type="protein sequence ID" value="CAG8836206.1"/>
    <property type="molecule type" value="Genomic_DNA"/>
</dbReference>